<feature type="transmembrane region" description="Helical" evidence="5">
    <location>
        <begin position="20"/>
        <end position="40"/>
    </location>
</feature>
<evidence type="ECO:0000313" key="8">
    <source>
        <dbReference type="Proteomes" id="UP000319783"/>
    </source>
</evidence>
<evidence type="ECO:0000259" key="6">
    <source>
        <dbReference type="Pfam" id="PF04116"/>
    </source>
</evidence>
<feature type="transmembrane region" description="Helical" evidence="5">
    <location>
        <begin position="60"/>
        <end position="80"/>
    </location>
</feature>
<organism evidence="7 8">
    <name type="scientific">Candidatus Jettenia ecosi</name>
    <dbReference type="NCBI Taxonomy" id="2494326"/>
    <lineage>
        <taxon>Bacteria</taxon>
        <taxon>Pseudomonadati</taxon>
        <taxon>Planctomycetota</taxon>
        <taxon>Candidatus Brocadiia</taxon>
        <taxon>Candidatus Brocadiales</taxon>
        <taxon>Candidatus Brocadiaceae</taxon>
        <taxon>Candidatus Jettenia</taxon>
    </lineage>
</organism>
<comment type="subcellular location">
    <subcellularLocation>
        <location evidence="1">Membrane</location>
    </subcellularLocation>
</comment>
<comment type="caution">
    <text evidence="7">The sequence shown here is derived from an EMBL/GenBank/DDBJ whole genome shotgun (WGS) entry which is preliminary data.</text>
</comment>
<protein>
    <submittedName>
        <fullName evidence="7">Putative sterol desaturase</fullName>
    </submittedName>
</protein>
<keyword evidence="2 5" id="KW-0812">Transmembrane</keyword>
<dbReference type="AlphaFoldDB" id="A0A533QA14"/>
<dbReference type="PANTHER" id="PTHR11863">
    <property type="entry name" value="STEROL DESATURASE"/>
    <property type="match status" value="1"/>
</dbReference>
<proteinExistence type="predicted"/>
<keyword evidence="4 5" id="KW-0472">Membrane</keyword>
<gene>
    <name evidence="7" type="ORF">JETT_2594</name>
</gene>
<dbReference type="InterPro" id="IPR006694">
    <property type="entry name" value="Fatty_acid_hydroxylase"/>
</dbReference>
<reference evidence="7 8" key="1">
    <citation type="submission" date="2019-04" db="EMBL/GenBank/DDBJ databases">
        <title>Genome of a novel bacterium Candidatus Jettenia ecosi reconstructed from metagenome of an anammox bioreactor.</title>
        <authorList>
            <person name="Mardanov A.V."/>
            <person name="Beletsky A.V."/>
            <person name="Ravin N.V."/>
            <person name="Botchkova E.A."/>
            <person name="Litti Y.V."/>
            <person name="Nozhevnikova A.N."/>
        </authorList>
    </citation>
    <scope>NUCLEOTIDE SEQUENCE [LARGE SCALE GENOMIC DNA]</scope>
    <source>
        <strain evidence="7">J2</strain>
    </source>
</reference>
<evidence type="ECO:0000256" key="1">
    <source>
        <dbReference type="ARBA" id="ARBA00004370"/>
    </source>
</evidence>
<evidence type="ECO:0000313" key="7">
    <source>
        <dbReference type="EMBL" id="TLD41129.1"/>
    </source>
</evidence>
<dbReference type="InterPro" id="IPR050307">
    <property type="entry name" value="Sterol_Desaturase_Related"/>
</dbReference>
<name>A0A533QA14_9BACT</name>
<dbReference type="EMBL" id="SULG01000061">
    <property type="protein sequence ID" value="TLD41129.1"/>
    <property type="molecule type" value="Genomic_DNA"/>
</dbReference>
<feature type="domain" description="Fatty acid hydroxylase" evidence="6">
    <location>
        <begin position="65"/>
        <end position="201"/>
    </location>
</feature>
<dbReference type="GO" id="GO:0016491">
    <property type="term" value="F:oxidoreductase activity"/>
    <property type="evidence" value="ECO:0007669"/>
    <property type="project" value="InterPro"/>
</dbReference>
<feature type="transmembrane region" description="Helical" evidence="5">
    <location>
        <begin position="119"/>
        <end position="146"/>
    </location>
</feature>
<dbReference type="GO" id="GO:0005506">
    <property type="term" value="F:iron ion binding"/>
    <property type="evidence" value="ECO:0007669"/>
    <property type="project" value="InterPro"/>
</dbReference>
<dbReference type="GO" id="GO:0016020">
    <property type="term" value="C:membrane"/>
    <property type="evidence" value="ECO:0007669"/>
    <property type="project" value="UniProtKB-SubCell"/>
</dbReference>
<evidence type="ECO:0000256" key="5">
    <source>
        <dbReference type="SAM" id="Phobius"/>
    </source>
</evidence>
<sequence length="243" mass="28838">MWIPFFKGRKGRIKHAGRNLSIALINTLVLGLLFLKPTAMVLGWGESLSLGITRGLDMNIWFSTILAIVLMDGWMYLWHIGNHRIPFLWRFHRMHHSDNEMDVTTALRFHTGEMVFSSLLRFAVVPLIGMSLWQLILYEIILLPIIQLHHSNVNIPERWDRCLRTIIVMPNMHRVHHSRWRLETNSDYASVFSFWDRIFGSFRLREDFHTLHYGLNAYDADEWQTTWGMLKTPFVEPFRYKKS</sequence>
<dbReference type="Proteomes" id="UP000319783">
    <property type="component" value="Unassembled WGS sequence"/>
</dbReference>
<evidence type="ECO:0000256" key="3">
    <source>
        <dbReference type="ARBA" id="ARBA00022989"/>
    </source>
</evidence>
<evidence type="ECO:0000256" key="4">
    <source>
        <dbReference type="ARBA" id="ARBA00023136"/>
    </source>
</evidence>
<evidence type="ECO:0000256" key="2">
    <source>
        <dbReference type="ARBA" id="ARBA00022692"/>
    </source>
</evidence>
<dbReference type="Pfam" id="PF04116">
    <property type="entry name" value="FA_hydroxylase"/>
    <property type="match status" value="1"/>
</dbReference>
<keyword evidence="3 5" id="KW-1133">Transmembrane helix</keyword>
<accession>A0A533QA14</accession>
<dbReference type="GO" id="GO:0008610">
    <property type="term" value="P:lipid biosynthetic process"/>
    <property type="evidence" value="ECO:0007669"/>
    <property type="project" value="InterPro"/>
</dbReference>